<dbReference type="Proteomes" id="UP000475545">
    <property type="component" value="Unassembled WGS sequence"/>
</dbReference>
<gene>
    <name evidence="2" type="ORF">GIY30_22365</name>
</gene>
<dbReference type="GO" id="GO:0016811">
    <property type="term" value="F:hydrolase activity, acting on carbon-nitrogen (but not peptide) bonds, in linear amides"/>
    <property type="evidence" value="ECO:0007669"/>
    <property type="project" value="TreeGrafter"/>
</dbReference>
<dbReference type="InterPro" id="IPR024078">
    <property type="entry name" value="LmbE-like_dom_sf"/>
</dbReference>
<comment type="caution">
    <text evidence="2">The sequence shown here is derived from an EMBL/GenBank/DDBJ whole genome shotgun (WGS) entry which is preliminary data.</text>
</comment>
<dbReference type="PANTHER" id="PTHR12993">
    <property type="entry name" value="N-ACETYLGLUCOSAMINYL-PHOSPHATIDYLINOSITOL DE-N-ACETYLASE-RELATED"/>
    <property type="match status" value="1"/>
</dbReference>
<dbReference type="GO" id="GO:0016137">
    <property type="term" value="P:glycoside metabolic process"/>
    <property type="evidence" value="ECO:0007669"/>
    <property type="project" value="UniProtKB-ARBA"/>
</dbReference>
<keyword evidence="3" id="KW-1185">Reference proteome</keyword>
<keyword evidence="1" id="KW-0862">Zinc</keyword>
<organism evidence="2 3">
    <name type="scientific">Gordonia mangrovi</name>
    <dbReference type="NCBI Taxonomy" id="2665643"/>
    <lineage>
        <taxon>Bacteria</taxon>
        <taxon>Bacillati</taxon>
        <taxon>Actinomycetota</taxon>
        <taxon>Actinomycetes</taxon>
        <taxon>Mycobacteriales</taxon>
        <taxon>Gordoniaceae</taxon>
        <taxon>Gordonia</taxon>
    </lineage>
</organism>
<dbReference type="Gene3D" id="3.40.50.10320">
    <property type="entry name" value="LmbE-like"/>
    <property type="match status" value="1"/>
</dbReference>
<evidence type="ECO:0000313" key="3">
    <source>
        <dbReference type="Proteomes" id="UP000475545"/>
    </source>
</evidence>
<dbReference type="RefSeq" id="WP_160904277.1">
    <property type="nucleotide sequence ID" value="NZ_CP102850.1"/>
</dbReference>
<evidence type="ECO:0000313" key="2">
    <source>
        <dbReference type="EMBL" id="MXP24086.1"/>
    </source>
</evidence>
<sequence length="251" mass="27758">MPAPRLLFVHAHPDDEALWTGGLIARHTARGGDADLIMCTWAEGTARHRELIESARQLGMPRPPIMLGYADDRIPDSSPGAPRFCAAPFDPVVRTMVEHLRRLRPDAIVTYDAMGIYGHPDHIHAHRLASVAADAAASPRLYRSAGDAWQTRSIYFVTIADWMVDDVRDDLFASVRRDHLPGTPPDGIDLTLDVGRWGAQKAAAIAAHRTEVRRSRTIQGLMALPPERRSRLLASENFIRRDLVAGGIDIC</sequence>
<protein>
    <submittedName>
        <fullName evidence="2">GlcNAc-PI de-N-acetylase</fullName>
    </submittedName>
</protein>
<dbReference type="Pfam" id="PF02585">
    <property type="entry name" value="PIG-L"/>
    <property type="match status" value="1"/>
</dbReference>
<dbReference type="PANTHER" id="PTHR12993:SF26">
    <property type="entry name" value="1D-MYO-INOSITOL 2-ACETAMIDO-2-DEOXY-ALPHA-D-GLUCOPYRANOSIDE DEACETYLASE"/>
    <property type="match status" value="1"/>
</dbReference>
<dbReference type="SUPFAM" id="SSF102588">
    <property type="entry name" value="LmbE-like"/>
    <property type="match status" value="1"/>
</dbReference>
<dbReference type="InterPro" id="IPR003737">
    <property type="entry name" value="GlcNAc_PI_deacetylase-related"/>
</dbReference>
<dbReference type="AlphaFoldDB" id="A0A6L7GVT4"/>
<proteinExistence type="predicted"/>
<evidence type="ECO:0000256" key="1">
    <source>
        <dbReference type="ARBA" id="ARBA00022833"/>
    </source>
</evidence>
<accession>A0A6L7GVT4</accession>
<reference evidence="2 3" key="1">
    <citation type="submission" date="2019-11" db="EMBL/GenBank/DDBJ databases">
        <title>Gordonia sp. nov., a novel actinobacterium isolated from mangrove soil in Hainan.</title>
        <authorList>
            <person name="Huang X."/>
            <person name="Xie Y."/>
            <person name="Chu X."/>
            <person name="Xiao K."/>
        </authorList>
    </citation>
    <scope>NUCLEOTIDE SEQUENCE [LARGE SCALE GENOMIC DNA]</scope>
    <source>
        <strain evidence="2 3">HNM0687</strain>
    </source>
</reference>
<name>A0A6L7GVT4_9ACTN</name>
<dbReference type="EMBL" id="WMBR01000008">
    <property type="protein sequence ID" value="MXP24086.1"/>
    <property type="molecule type" value="Genomic_DNA"/>
</dbReference>